<dbReference type="EMBL" id="RDSM01000001">
    <property type="protein sequence ID" value="RXH57757.1"/>
    <property type="molecule type" value="Genomic_DNA"/>
</dbReference>
<gene>
    <name evidence="2" type="ORF">GRAN_1067</name>
</gene>
<dbReference type="Proteomes" id="UP000289437">
    <property type="component" value="Unassembled WGS sequence"/>
</dbReference>
<evidence type="ECO:0008006" key="4">
    <source>
        <dbReference type="Google" id="ProtNLM"/>
    </source>
</evidence>
<sequence>MKIPVRSLSVCVLLASLACGAQTPAPLAPVPTTKILAIGRLKAAPTAEQRKLLGSKEVPETVKLYLAGKIDQWYSIRNDNGVVFVMNVSTVEEAHALLEALPLGQAKLMTFELIPLGPLSPLALLVREP</sequence>
<feature type="signal peptide" evidence="1">
    <location>
        <begin position="1"/>
        <end position="21"/>
    </location>
</feature>
<dbReference type="Gene3D" id="3.30.70.1060">
    <property type="entry name" value="Dimeric alpha+beta barrel"/>
    <property type="match status" value="1"/>
</dbReference>
<dbReference type="RefSeq" id="WP_206662697.1">
    <property type="nucleotide sequence ID" value="NZ_RDSM01000001.1"/>
</dbReference>
<organism evidence="2 3">
    <name type="scientific">Granulicella sibirica</name>
    <dbReference type="NCBI Taxonomy" id="2479048"/>
    <lineage>
        <taxon>Bacteria</taxon>
        <taxon>Pseudomonadati</taxon>
        <taxon>Acidobacteriota</taxon>
        <taxon>Terriglobia</taxon>
        <taxon>Terriglobales</taxon>
        <taxon>Acidobacteriaceae</taxon>
        <taxon>Granulicella</taxon>
    </lineage>
</organism>
<dbReference type="AlphaFoldDB" id="A0A4Q0T3B6"/>
<comment type="caution">
    <text evidence="2">The sequence shown here is derived from an EMBL/GenBank/DDBJ whole genome shotgun (WGS) entry which is preliminary data.</text>
</comment>
<feature type="chain" id="PRO_5020662541" description="Muconolactone isomerase domain-containing protein" evidence="1">
    <location>
        <begin position="22"/>
        <end position="129"/>
    </location>
</feature>
<name>A0A4Q0T3B6_9BACT</name>
<evidence type="ECO:0000313" key="2">
    <source>
        <dbReference type="EMBL" id="RXH57757.1"/>
    </source>
</evidence>
<keyword evidence="1" id="KW-0732">Signal</keyword>
<reference evidence="2 3" key="1">
    <citation type="submission" date="2018-11" db="EMBL/GenBank/DDBJ databases">
        <authorList>
            <person name="Mardanov A.V."/>
            <person name="Ravin N.V."/>
            <person name="Dedysh S.N."/>
        </authorList>
    </citation>
    <scope>NUCLEOTIDE SEQUENCE [LARGE SCALE GENOMIC DNA]</scope>
    <source>
        <strain evidence="2 3">AF10</strain>
    </source>
</reference>
<reference evidence="3" key="2">
    <citation type="submission" date="2019-02" db="EMBL/GenBank/DDBJ databases">
        <title>Granulicella sibirica sp. nov., a psychrotolerant acidobacterium isolated from an organic soil layer in forested tundra, West Siberia.</title>
        <authorList>
            <person name="Oshkin I.Y."/>
            <person name="Kulichevskaya I.S."/>
            <person name="Rijpstra W.I.C."/>
            <person name="Sinninghe Damste J.S."/>
            <person name="Rakitin A.L."/>
            <person name="Ravin N.V."/>
            <person name="Dedysh S.N."/>
        </authorList>
    </citation>
    <scope>NUCLEOTIDE SEQUENCE [LARGE SCALE GENOMIC DNA]</scope>
    <source>
        <strain evidence="3">AF10</strain>
    </source>
</reference>
<evidence type="ECO:0000256" key="1">
    <source>
        <dbReference type="SAM" id="SignalP"/>
    </source>
</evidence>
<evidence type="ECO:0000313" key="3">
    <source>
        <dbReference type="Proteomes" id="UP000289437"/>
    </source>
</evidence>
<accession>A0A4Q0T3B6</accession>
<dbReference type="PROSITE" id="PS51257">
    <property type="entry name" value="PROKAR_LIPOPROTEIN"/>
    <property type="match status" value="1"/>
</dbReference>
<protein>
    <recommendedName>
        <fullName evidence="4">Muconolactone isomerase domain-containing protein</fullName>
    </recommendedName>
</protein>
<keyword evidence="3" id="KW-1185">Reference proteome</keyword>
<proteinExistence type="predicted"/>